<dbReference type="AlphaFoldDB" id="A0A9W8Y000"/>
<name>A0A9W8Y000_9PLEO</name>
<dbReference type="InterPro" id="IPR010730">
    <property type="entry name" value="HET"/>
</dbReference>
<evidence type="ECO:0000313" key="2">
    <source>
        <dbReference type="EMBL" id="KAJ4362560.1"/>
    </source>
</evidence>
<dbReference type="PANTHER" id="PTHR24148">
    <property type="entry name" value="ANKYRIN REPEAT DOMAIN-CONTAINING PROTEIN 39 HOMOLOG-RELATED"/>
    <property type="match status" value="1"/>
</dbReference>
<gene>
    <name evidence="2" type="ORF">N0V83_010654</name>
</gene>
<dbReference type="PANTHER" id="PTHR24148:SF64">
    <property type="entry name" value="HETEROKARYON INCOMPATIBILITY DOMAIN-CONTAINING PROTEIN"/>
    <property type="match status" value="1"/>
</dbReference>
<organism evidence="2 3">
    <name type="scientific">Neocucurbitaria cava</name>
    <dbReference type="NCBI Taxonomy" id="798079"/>
    <lineage>
        <taxon>Eukaryota</taxon>
        <taxon>Fungi</taxon>
        <taxon>Dikarya</taxon>
        <taxon>Ascomycota</taxon>
        <taxon>Pezizomycotina</taxon>
        <taxon>Dothideomycetes</taxon>
        <taxon>Pleosporomycetidae</taxon>
        <taxon>Pleosporales</taxon>
        <taxon>Pleosporineae</taxon>
        <taxon>Cucurbitariaceae</taxon>
        <taxon>Neocucurbitaria</taxon>
    </lineage>
</organism>
<dbReference type="EMBL" id="JAPEUY010000021">
    <property type="protein sequence ID" value="KAJ4362560.1"/>
    <property type="molecule type" value="Genomic_DNA"/>
</dbReference>
<feature type="non-terminal residue" evidence="2">
    <location>
        <position position="1"/>
    </location>
</feature>
<accession>A0A9W8Y000</accession>
<feature type="domain" description="Heterokaryon incompatibility" evidence="1">
    <location>
        <begin position="59"/>
        <end position="221"/>
    </location>
</feature>
<evidence type="ECO:0000313" key="3">
    <source>
        <dbReference type="Proteomes" id="UP001140560"/>
    </source>
</evidence>
<dbReference type="OrthoDB" id="5386682at2759"/>
<sequence length="670" mass="75773">TVAETGQIQAVLPSRFNTYKHRPLSPGCIRVMLLLPGLEKDQISIELIEAPLETLKDQYEALSYMWGNPDGYKDYRPIYCGTQTINVTPNLYDALIALRLKFLRRMLWIDQITINQLNDAEKSEQVQMMGRIYANAEKVWVWLSKSIYEDLTCKTKLAEFCDYAQSTIIIKAVKLTGHDLSSGDRNEITKAAENFPNPDVWDNVCTVICCGYMRRVWMIQEIVRAKRASALISKSSFEWDKIMTAGSFLQFGLDSLPSKGFARQLLAMSGDVRKHTRALNQMAVIDRRLKCGGLKGQPKWALLDLVRKTAVMQATDPRDKIFAVAGLLDSGSECIATSIVPNYSKDVTSQDLLRQVIVEGLEQGSMTTLLTISPETSELIPSWMGPQASNFAQENPLIDIALNFDAGRDDANVRQINGEPNILSFKITPIGYITALYDPYPGARSSLKSNENPDLFFSTYSQEEEQFGGHSYAVFIDYYLRCADFYQENAGVEWSACREDFIRTFSMDHNVNRQRITGSERWRTSKPGGETIQGHINKLGELFGESDNPEQQWEENYVEAHTILNRVKDFRFACLTVDNDICNTNHSAPSMSRKSRIINGQRVVMCWLPVLSEVGDIVCVVHGLALPMLIRRKCNSLDRFRFLALCYVHEFMDGEALSSGTFEAQHVLFS</sequence>
<protein>
    <recommendedName>
        <fullName evidence="1">Heterokaryon incompatibility domain-containing protein</fullName>
    </recommendedName>
</protein>
<proteinExistence type="predicted"/>
<comment type="caution">
    <text evidence="2">The sequence shown here is derived from an EMBL/GenBank/DDBJ whole genome shotgun (WGS) entry which is preliminary data.</text>
</comment>
<dbReference type="Pfam" id="PF06985">
    <property type="entry name" value="HET"/>
    <property type="match status" value="1"/>
</dbReference>
<keyword evidence="3" id="KW-1185">Reference proteome</keyword>
<reference evidence="2" key="1">
    <citation type="submission" date="2022-10" db="EMBL/GenBank/DDBJ databases">
        <title>Tapping the CABI collections for fungal endophytes: first genome assemblies for Collariella, Neodidymelliopsis, Ascochyta clinopodiicola, Didymella pomorum, Didymosphaeria variabile, Neocosmospora piperis and Neocucurbitaria cava.</title>
        <authorList>
            <person name="Hill R."/>
        </authorList>
    </citation>
    <scope>NUCLEOTIDE SEQUENCE</scope>
    <source>
        <strain evidence="2">IMI 356814</strain>
    </source>
</reference>
<dbReference type="Proteomes" id="UP001140560">
    <property type="component" value="Unassembled WGS sequence"/>
</dbReference>
<evidence type="ECO:0000259" key="1">
    <source>
        <dbReference type="Pfam" id="PF06985"/>
    </source>
</evidence>
<dbReference type="InterPro" id="IPR052895">
    <property type="entry name" value="HetReg/Transcr_Mod"/>
</dbReference>